<gene>
    <name evidence="10" type="primary">yjeS</name>
    <name evidence="10" type="ordered locus">PUV_19390</name>
</gene>
<dbReference type="InterPro" id="IPR017900">
    <property type="entry name" value="4Fe4S_Fe_S_CS"/>
</dbReference>
<dbReference type="PROSITE" id="PS51379">
    <property type="entry name" value="4FE4S_FER_2"/>
    <property type="match status" value="1"/>
</dbReference>
<reference evidence="10 11" key="2">
    <citation type="journal article" date="2011" name="Mol. Biol. Evol.">
        <title>Unity in variety--the pan-genome of the Chlamydiae.</title>
        <authorList>
            <person name="Collingro A."/>
            <person name="Tischler P."/>
            <person name="Weinmaier T."/>
            <person name="Penz T."/>
            <person name="Heinz E."/>
            <person name="Brunham R.C."/>
            <person name="Read T.D."/>
            <person name="Bavoil P.M."/>
            <person name="Sachse K."/>
            <person name="Kahane S."/>
            <person name="Friedman M.G."/>
            <person name="Rattei T."/>
            <person name="Myers G.S."/>
            <person name="Horn M."/>
        </authorList>
    </citation>
    <scope>NUCLEOTIDE SEQUENCE [LARGE SCALE GENOMIC DNA]</scope>
    <source>
        <strain evidence="11">UV7</strain>
    </source>
</reference>
<dbReference type="PROSITE" id="PS00198">
    <property type="entry name" value="4FE4S_FER_1"/>
    <property type="match status" value="1"/>
</dbReference>
<keyword evidence="4" id="KW-0479">Metal-binding</keyword>
<organism evidence="10 11">
    <name type="scientific">Parachlamydia acanthamoebae (strain UV7)</name>
    <dbReference type="NCBI Taxonomy" id="765952"/>
    <lineage>
        <taxon>Bacteria</taxon>
        <taxon>Pseudomonadati</taxon>
        <taxon>Chlamydiota</taxon>
        <taxon>Chlamydiia</taxon>
        <taxon>Parachlamydiales</taxon>
        <taxon>Parachlamydiaceae</taxon>
        <taxon>Parachlamydia</taxon>
    </lineage>
</organism>
<dbReference type="EMBL" id="FR872580">
    <property type="protein sequence ID" value="CCB86889.1"/>
    <property type="molecule type" value="Genomic_DNA"/>
</dbReference>
<dbReference type="PANTHER" id="PTHR30002">
    <property type="entry name" value="EPOXYQUEUOSINE REDUCTASE"/>
    <property type="match status" value="1"/>
</dbReference>
<keyword evidence="1" id="KW-0004">4Fe-4S</keyword>
<proteinExistence type="predicted"/>
<evidence type="ECO:0000259" key="9">
    <source>
        <dbReference type="PROSITE" id="PS51379"/>
    </source>
</evidence>
<evidence type="ECO:0000256" key="2">
    <source>
        <dbReference type="ARBA" id="ARBA00022490"/>
    </source>
</evidence>
<dbReference type="STRING" id="765952.PUV_19390"/>
<protein>
    <submittedName>
        <fullName evidence="10">Putative electron transport protein yjeS</fullName>
    </submittedName>
</protein>
<dbReference type="NCBIfam" id="TIGR00276">
    <property type="entry name" value="tRNA epoxyqueuosine(34) reductase QueG"/>
    <property type="match status" value="1"/>
</dbReference>
<dbReference type="OrthoDB" id="9784571at2"/>
<evidence type="ECO:0000313" key="10">
    <source>
        <dbReference type="EMBL" id="CCB86889.1"/>
    </source>
</evidence>
<keyword evidence="6" id="KW-0560">Oxidoreductase</keyword>
<evidence type="ECO:0000256" key="4">
    <source>
        <dbReference type="ARBA" id="ARBA00022723"/>
    </source>
</evidence>
<dbReference type="SUPFAM" id="SSF46548">
    <property type="entry name" value="alpha-helical ferredoxin"/>
    <property type="match status" value="1"/>
</dbReference>
<dbReference type="Pfam" id="PF13484">
    <property type="entry name" value="Fer4_16"/>
    <property type="match status" value="1"/>
</dbReference>
<dbReference type="InterPro" id="IPR017896">
    <property type="entry name" value="4Fe4S_Fe-S-bd"/>
</dbReference>
<evidence type="ECO:0000256" key="3">
    <source>
        <dbReference type="ARBA" id="ARBA00022694"/>
    </source>
</evidence>
<dbReference type="HOGENOM" id="CLU_030790_0_0_0"/>
<evidence type="ECO:0000313" key="11">
    <source>
        <dbReference type="Proteomes" id="UP000000495"/>
    </source>
</evidence>
<dbReference type="GO" id="GO:0052693">
    <property type="term" value="F:epoxyqueuosine reductase activity"/>
    <property type="evidence" value="ECO:0007669"/>
    <property type="project" value="TreeGrafter"/>
</dbReference>
<dbReference type="InterPro" id="IPR013542">
    <property type="entry name" value="QueG_DUF1730"/>
</dbReference>
<evidence type="ECO:0000256" key="7">
    <source>
        <dbReference type="ARBA" id="ARBA00023004"/>
    </source>
</evidence>
<dbReference type="GO" id="GO:0046872">
    <property type="term" value="F:metal ion binding"/>
    <property type="evidence" value="ECO:0007669"/>
    <property type="project" value="UniProtKB-KW"/>
</dbReference>
<dbReference type="Gene3D" id="3.30.70.20">
    <property type="match status" value="1"/>
</dbReference>
<feature type="domain" description="4Fe-4S ferredoxin-type" evidence="9">
    <location>
        <begin position="177"/>
        <end position="206"/>
    </location>
</feature>
<dbReference type="AlphaFoldDB" id="F8KXF2"/>
<dbReference type="InterPro" id="IPR004453">
    <property type="entry name" value="QueG"/>
</dbReference>
<evidence type="ECO:0000256" key="6">
    <source>
        <dbReference type="ARBA" id="ARBA00023002"/>
    </source>
</evidence>
<keyword evidence="8" id="KW-0411">Iron-sulfur</keyword>
<dbReference type="KEGG" id="puv:PUV_19390"/>
<keyword evidence="5" id="KW-0671">Queuosine biosynthesis</keyword>
<sequence length="324" mass="37039">MIPEITFEEVRAEALRLGWDDVGITEAHIPEDDIEAYKTWLANNYQGDLQYMENHIRCDPQQLFPGAKTAIIFVTHYKQERVQFRNDAGVVASYARGRDYHHLHRKRLKKFILWLEQRSGQSNIAKGFSDSTPVMEKALAVQAGLGWFGKNTLLIHRRFGTFLLLSGLFTSLNIQEKSLNLRLPRCGTCRRCLDACPTQAFEAPYVLNATKCLSYHLIESKKEIPEEIQKKNPGYVFGCDICQDVCPHNVRPKPSTVPEFSPNQGMGAYLSLEDIEKIEHNPEKLFGTPLQRRGATGLRHTFETLNLQNPNENDHSEMKEDKHG</sequence>
<dbReference type="Proteomes" id="UP000000495">
    <property type="component" value="Chromosome"/>
</dbReference>
<evidence type="ECO:0000256" key="5">
    <source>
        <dbReference type="ARBA" id="ARBA00022785"/>
    </source>
</evidence>
<dbReference type="eggNOG" id="COG1600">
    <property type="taxonomic scope" value="Bacteria"/>
</dbReference>
<evidence type="ECO:0000256" key="8">
    <source>
        <dbReference type="ARBA" id="ARBA00023014"/>
    </source>
</evidence>
<dbReference type="PANTHER" id="PTHR30002:SF4">
    <property type="entry name" value="EPOXYQUEUOSINE REDUCTASE"/>
    <property type="match status" value="1"/>
</dbReference>
<accession>F8KXF2</accession>
<dbReference type="Pfam" id="PF08331">
    <property type="entry name" value="QueG_DUF1730"/>
    <property type="match status" value="1"/>
</dbReference>
<keyword evidence="2" id="KW-0963">Cytoplasm</keyword>
<dbReference type="GO" id="GO:0008616">
    <property type="term" value="P:tRNA queuosine(34) biosynthetic process"/>
    <property type="evidence" value="ECO:0007669"/>
    <property type="project" value="UniProtKB-KW"/>
</dbReference>
<reference key="1">
    <citation type="journal article" date="2011" name="Mol. Biol. Evol.">
        <title>Unity in variety -- the pan-genome of the Chlamydiae.</title>
        <authorList>
            <person name="Collingro A."/>
            <person name="Tischler P."/>
            <person name="Weinmaier T."/>
            <person name="Penz T."/>
            <person name="Heinz E."/>
            <person name="Brunham R.C."/>
            <person name="Read T.D."/>
            <person name="Bavoil P.M."/>
            <person name="Sachse K."/>
            <person name="Kahane S."/>
            <person name="Friedman M.G."/>
            <person name="Rattei T."/>
            <person name="Myers G.S.A."/>
            <person name="Horn M."/>
        </authorList>
    </citation>
    <scope>NUCLEOTIDE SEQUENCE</scope>
    <source>
        <strain>UV7</strain>
    </source>
</reference>
<name>F8KXF2_PARAV</name>
<keyword evidence="3" id="KW-0819">tRNA processing</keyword>
<evidence type="ECO:0000256" key="1">
    <source>
        <dbReference type="ARBA" id="ARBA00022485"/>
    </source>
</evidence>
<dbReference type="RefSeq" id="WP_006340117.1">
    <property type="nucleotide sequence ID" value="NC_015702.1"/>
</dbReference>
<dbReference type="GO" id="GO:0051539">
    <property type="term" value="F:4 iron, 4 sulfur cluster binding"/>
    <property type="evidence" value="ECO:0007669"/>
    <property type="project" value="UniProtKB-KW"/>
</dbReference>
<keyword evidence="11" id="KW-1185">Reference proteome</keyword>
<keyword evidence="7" id="KW-0408">Iron</keyword>